<gene>
    <name evidence="2" type="ORF">HNR44_003511</name>
</gene>
<accession>A0A841PRS6</accession>
<dbReference type="Pfam" id="PF14089">
    <property type="entry name" value="KbaA"/>
    <property type="match status" value="1"/>
</dbReference>
<comment type="caution">
    <text evidence="2">The sequence shown here is derived from an EMBL/GenBank/DDBJ whole genome shotgun (WGS) entry which is preliminary data.</text>
</comment>
<proteinExistence type="predicted"/>
<feature type="transmembrane region" description="Helical" evidence="1">
    <location>
        <begin position="171"/>
        <end position="191"/>
    </location>
</feature>
<dbReference type="RefSeq" id="WP_184405765.1">
    <property type="nucleotide sequence ID" value="NZ_JACHHJ010000007.1"/>
</dbReference>
<keyword evidence="1" id="KW-0472">Membrane</keyword>
<dbReference type="AlphaFoldDB" id="A0A841PRS6"/>
<name>A0A841PRS6_9BACL</name>
<sequence length="197" mass="22346">MNSRKVVFLFFSTMLVAAVGGTIVGVTLNYEAYVGDGFANFFFGLIWMLGACAAISATAQMGFFAYLTLNRLALSLFKTKKLWNRVQIFLVAFVFFDLFYFRYLAYASEGDSLAGYLITPTLLLIYAAIVAYFKQRETHSGAFIPALFFMYVITTIEWIPALIIPEVDGTSWVWIYLAPLLVANTWQLMALHRLQRK</sequence>
<feature type="transmembrane region" description="Helical" evidence="1">
    <location>
        <begin position="41"/>
        <end position="67"/>
    </location>
</feature>
<feature type="transmembrane region" description="Helical" evidence="1">
    <location>
        <begin position="142"/>
        <end position="165"/>
    </location>
</feature>
<evidence type="ECO:0000313" key="3">
    <source>
        <dbReference type="Proteomes" id="UP000568839"/>
    </source>
</evidence>
<dbReference type="EMBL" id="JACHHJ010000007">
    <property type="protein sequence ID" value="MBB6451500.1"/>
    <property type="molecule type" value="Genomic_DNA"/>
</dbReference>
<feature type="transmembrane region" description="Helical" evidence="1">
    <location>
        <begin position="113"/>
        <end position="133"/>
    </location>
</feature>
<dbReference type="Proteomes" id="UP000568839">
    <property type="component" value="Unassembled WGS sequence"/>
</dbReference>
<keyword evidence="3" id="KW-1185">Reference proteome</keyword>
<dbReference type="InterPro" id="IPR024164">
    <property type="entry name" value="KinB-signalling_activ"/>
</dbReference>
<organism evidence="2 3">
    <name type="scientific">Geomicrobium halophilum</name>
    <dbReference type="NCBI Taxonomy" id="549000"/>
    <lineage>
        <taxon>Bacteria</taxon>
        <taxon>Bacillati</taxon>
        <taxon>Bacillota</taxon>
        <taxon>Bacilli</taxon>
        <taxon>Bacillales</taxon>
        <taxon>Geomicrobium</taxon>
    </lineage>
</organism>
<dbReference type="GO" id="GO:0045881">
    <property type="term" value="P:positive regulation of sporulation resulting in formation of a cellular spore"/>
    <property type="evidence" value="ECO:0007669"/>
    <property type="project" value="InterPro"/>
</dbReference>
<evidence type="ECO:0000313" key="2">
    <source>
        <dbReference type="EMBL" id="MBB6451500.1"/>
    </source>
</evidence>
<evidence type="ECO:0000256" key="1">
    <source>
        <dbReference type="SAM" id="Phobius"/>
    </source>
</evidence>
<reference evidence="2 3" key="1">
    <citation type="submission" date="2020-08" db="EMBL/GenBank/DDBJ databases">
        <title>Genomic Encyclopedia of Type Strains, Phase IV (KMG-IV): sequencing the most valuable type-strain genomes for metagenomic binning, comparative biology and taxonomic classification.</title>
        <authorList>
            <person name="Goeker M."/>
        </authorList>
    </citation>
    <scope>NUCLEOTIDE SEQUENCE [LARGE SCALE GENOMIC DNA]</scope>
    <source>
        <strain evidence="2 3">DSM 21769</strain>
    </source>
</reference>
<feature type="transmembrane region" description="Helical" evidence="1">
    <location>
        <begin position="88"/>
        <end position="107"/>
    </location>
</feature>
<keyword evidence="1" id="KW-1133">Transmembrane helix</keyword>
<dbReference type="PIRSF" id="PIRSF029886">
    <property type="entry name" value="KBAA"/>
    <property type="match status" value="1"/>
</dbReference>
<protein>
    <submittedName>
        <fullName evidence="2">KinB signaling pathway activation protein</fullName>
    </submittedName>
</protein>
<keyword evidence="1" id="KW-0812">Transmembrane</keyword>
<dbReference type="SMART" id="SM01251">
    <property type="entry name" value="KbaA"/>
    <property type="match status" value="1"/>
</dbReference>